<dbReference type="AlphaFoldDB" id="A0A840IBS6"/>
<keyword evidence="1" id="KW-0812">Transmembrane</keyword>
<sequence length="32" mass="3288">MEEAVITVAGAIVAVLAAATYALMIWASAHRS</sequence>
<evidence type="ECO:0000313" key="2">
    <source>
        <dbReference type="EMBL" id="MBB4661554.1"/>
    </source>
</evidence>
<comment type="caution">
    <text evidence="2">The sequence shown here is derived from an EMBL/GenBank/DDBJ whole genome shotgun (WGS) entry which is preliminary data.</text>
</comment>
<protein>
    <submittedName>
        <fullName evidence="2">Uncharacterized protein</fullName>
    </submittedName>
</protein>
<proteinExistence type="predicted"/>
<evidence type="ECO:0000256" key="1">
    <source>
        <dbReference type="SAM" id="Phobius"/>
    </source>
</evidence>
<dbReference type="Proteomes" id="UP000585272">
    <property type="component" value="Unassembled WGS sequence"/>
</dbReference>
<organism evidence="2 3">
    <name type="scientific">Conexibacter arvalis</name>
    <dbReference type="NCBI Taxonomy" id="912552"/>
    <lineage>
        <taxon>Bacteria</taxon>
        <taxon>Bacillati</taxon>
        <taxon>Actinomycetota</taxon>
        <taxon>Thermoleophilia</taxon>
        <taxon>Solirubrobacterales</taxon>
        <taxon>Conexibacteraceae</taxon>
        <taxon>Conexibacter</taxon>
    </lineage>
</organism>
<feature type="transmembrane region" description="Helical" evidence="1">
    <location>
        <begin position="6"/>
        <end position="27"/>
    </location>
</feature>
<keyword evidence="1" id="KW-1133">Transmembrane helix</keyword>
<dbReference type="EMBL" id="JACHNU010000001">
    <property type="protein sequence ID" value="MBB4661554.1"/>
    <property type="molecule type" value="Genomic_DNA"/>
</dbReference>
<keyword evidence="3" id="KW-1185">Reference proteome</keyword>
<name>A0A840IBS6_9ACTN</name>
<keyword evidence="1" id="KW-0472">Membrane</keyword>
<gene>
    <name evidence="2" type="ORF">BDZ31_001127</name>
</gene>
<evidence type="ECO:0000313" key="3">
    <source>
        <dbReference type="Proteomes" id="UP000585272"/>
    </source>
</evidence>
<reference evidence="2 3" key="1">
    <citation type="submission" date="2020-08" db="EMBL/GenBank/DDBJ databases">
        <title>Genomic Encyclopedia of Archaeal and Bacterial Type Strains, Phase II (KMG-II): from individual species to whole genera.</title>
        <authorList>
            <person name="Goeker M."/>
        </authorList>
    </citation>
    <scope>NUCLEOTIDE SEQUENCE [LARGE SCALE GENOMIC DNA]</scope>
    <source>
        <strain evidence="2 3">DSM 23288</strain>
    </source>
</reference>
<accession>A0A840IBS6</accession>